<name>A0A8T0FGI0_ARGBR</name>
<reference evidence="8" key="1">
    <citation type="journal article" date="2020" name="bioRxiv">
        <title>Chromosome-level reference genome of the European wasp spider Argiope bruennichi: a resource for studies on range expansion and evolutionary adaptation.</title>
        <authorList>
            <person name="Sheffer M.M."/>
            <person name="Hoppe A."/>
            <person name="Krehenwinkel H."/>
            <person name="Uhl G."/>
            <person name="Kuss A.W."/>
            <person name="Jensen L."/>
            <person name="Jensen C."/>
            <person name="Gillespie R.G."/>
            <person name="Hoff K.J."/>
            <person name="Prost S."/>
        </authorList>
    </citation>
    <scope>NUCLEOTIDE SEQUENCE</scope>
</reference>
<evidence type="ECO:0000256" key="1">
    <source>
        <dbReference type="ARBA" id="ARBA00022723"/>
    </source>
</evidence>
<keyword evidence="2 5" id="KW-0863">Zinc-finger</keyword>
<feature type="domain" description="THAP-type" evidence="7">
    <location>
        <begin position="1"/>
        <end position="95"/>
    </location>
</feature>
<dbReference type="SUPFAM" id="SSF57716">
    <property type="entry name" value="Glucocorticoid receptor-like (DNA-binding domain)"/>
    <property type="match status" value="1"/>
</dbReference>
<evidence type="ECO:0000313" key="8">
    <source>
        <dbReference type="EMBL" id="KAF8788410.1"/>
    </source>
</evidence>
<keyword evidence="9" id="KW-1185">Reference proteome</keyword>
<dbReference type="AlphaFoldDB" id="A0A8T0FGI0"/>
<dbReference type="GO" id="GO:0003677">
    <property type="term" value="F:DNA binding"/>
    <property type="evidence" value="ECO:0007669"/>
    <property type="project" value="UniProtKB-UniRule"/>
</dbReference>
<gene>
    <name evidence="8" type="ORF">HNY73_009911</name>
</gene>
<evidence type="ECO:0000256" key="3">
    <source>
        <dbReference type="ARBA" id="ARBA00022833"/>
    </source>
</evidence>
<evidence type="ECO:0000256" key="4">
    <source>
        <dbReference type="ARBA" id="ARBA00023125"/>
    </source>
</evidence>
<evidence type="ECO:0000313" key="9">
    <source>
        <dbReference type="Proteomes" id="UP000807504"/>
    </source>
</evidence>
<dbReference type="PROSITE" id="PS50950">
    <property type="entry name" value="ZF_THAP"/>
    <property type="match status" value="1"/>
</dbReference>
<evidence type="ECO:0000256" key="2">
    <source>
        <dbReference type="ARBA" id="ARBA00022771"/>
    </source>
</evidence>
<dbReference type="EMBL" id="JABXBU010000015">
    <property type="protein sequence ID" value="KAF8788410.1"/>
    <property type="molecule type" value="Genomic_DNA"/>
</dbReference>
<evidence type="ECO:0000256" key="5">
    <source>
        <dbReference type="PROSITE-ProRule" id="PRU00309"/>
    </source>
</evidence>
<keyword evidence="1" id="KW-0479">Metal-binding</keyword>
<reference evidence="8" key="2">
    <citation type="submission" date="2020-06" db="EMBL/GenBank/DDBJ databases">
        <authorList>
            <person name="Sheffer M."/>
        </authorList>
    </citation>
    <scope>NUCLEOTIDE SEQUENCE</scope>
</reference>
<keyword evidence="6" id="KW-0812">Transmembrane</keyword>
<protein>
    <recommendedName>
        <fullName evidence="7">THAP-type domain-containing protein</fullName>
    </recommendedName>
</protein>
<proteinExistence type="predicted"/>
<comment type="caution">
    <text evidence="8">The sequence shown here is derived from an EMBL/GenBank/DDBJ whole genome shotgun (WGS) entry which is preliminary data.</text>
</comment>
<keyword evidence="4 5" id="KW-0238">DNA-binding</keyword>
<keyword evidence="6" id="KW-1133">Transmembrane helix</keyword>
<evidence type="ECO:0000256" key="6">
    <source>
        <dbReference type="SAM" id="Phobius"/>
    </source>
</evidence>
<organism evidence="8 9">
    <name type="scientific">Argiope bruennichi</name>
    <name type="common">Wasp spider</name>
    <name type="synonym">Aranea bruennichi</name>
    <dbReference type="NCBI Taxonomy" id="94029"/>
    <lineage>
        <taxon>Eukaryota</taxon>
        <taxon>Metazoa</taxon>
        <taxon>Ecdysozoa</taxon>
        <taxon>Arthropoda</taxon>
        <taxon>Chelicerata</taxon>
        <taxon>Arachnida</taxon>
        <taxon>Araneae</taxon>
        <taxon>Araneomorphae</taxon>
        <taxon>Entelegynae</taxon>
        <taxon>Araneoidea</taxon>
        <taxon>Araneidae</taxon>
        <taxon>Argiope</taxon>
    </lineage>
</organism>
<keyword evidence="6" id="KW-0472">Membrane</keyword>
<dbReference type="InterPro" id="IPR006612">
    <property type="entry name" value="THAP_Znf"/>
</dbReference>
<dbReference type="Proteomes" id="UP000807504">
    <property type="component" value="Unassembled WGS sequence"/>
</dbReference>
<keyword evidence="3" id="KW-0862">Zinc</keyword>
<sequence>MPYKCLVLDCRGNYDEENKVVVFGYPTDDALKKKWLPAIPRKMFTITKNPKIYERHFKDGEVLYRTTFFNESTGETLSATLKKHRLKENAKYFSWLPNIFVIINTFSISGRALLD</sequence>
<dbReference type="Pfam" id="PF05485">
    <property type="entry name" value="THAP"/>
    <property type="match status" value="1"/>
</dbReference>
<evidence type="ECO:0000259" key="7">
    <source>
        <dbReference type="PROSITE" id="PS50950"/>
    </source>
</evidence>
<accession>A0A8T0FGI0</accession>
<feature type="transmembrane region" description="Helical" evidence="6">
    <location>
        <begin position="92"/>
        <end position="114"/>
    </location>
</feature>
<dbReference type="GO" id="GO:0008270">
    <property type="term" value="F:zinc ion binding"/>
    <property type="evidence" value="ECO:0007669"/>
    <property type="project" value="UniProtKB-KW"/>
</dbReference>